<dbReference type="InterPro" id="IPR043502">
    <property type="entry name" value="DNA/RNA_pol_sf"/>
</dbReference>
<evidence type="ECO:0000313" key="3">
    <source>
        <dbReference type="EMBL" id="EPB82719.1"/>
    </source>
</evidence>
<reference evidence="4" key="1">
    <citation type="submission" date="2013-05" db="EMBL/GenBank/DDBJ databases">
        <title>The Genome sequence of Mucor circinelloides f. circinelloides 1006PhL.</title>
        <authorList>
            <consortium name="The Broad Institute Genomics Platform"/>
            <person name="Cuomo C."/>
            <person name="Earl A."/>
            <person name="Findley K."/>
            <person name="Lee S.C."/>
            <person name="Walker B."/>
            <person name="Young S."/>
            <person name="Zeng Q."/>
            <person name="Gargeya S."/>
            <person name="Fitzgerald M."/>
            <person name="Haas B."/>
            <person name="Abouelleil A."/>
            <person name="Allen A.W."/>
            <person name="Alvarado L."/>
            <person name="Arachchi H.M."/>
            <person name="Berlin A.M."/>
            <person name="Chapman S.B."/>
            <person name="Gainer-Dewar J."/>
            <person name="Goldberg J."/>
            <person name="Griggs A."/>
            <person name="Gujja S."/>
            <person name="Hansen M."/>
            <person name="Howarth C."/>
            <person name="Imamovic A."/>
            <person name="Ireland A."/>
            <person name="Larimer J."/>
            <person name="McCowan C."/>
            <person name="Murphy C."/>
            <person name="Pearson M."/>
            <person name="Poon T.W."/>
            <person name="Priest M."/>
            <person name="Roberts A."/>
            <person name="Saif S."/>
            <person name="Shea T."/>
            <person name="Sisk P."/>
            <person name="Sykes S."/>
            <person name="Wortman J."/>
            <person name="Nusbaum C."/>
            <person name="Birren B."/>
        </authorList>
    </citation>
    <scope>NUCLEOTIDE SEQUENCE [LARGE SCALE GENOMIC DNA]</scope>
    <source>
        <strain evidence="4">1006PhL</strain>
    </source>
</reference>
<protein>
    <submittedName>
        <fullName evidence="3">Uncharacterized protein</fullName>
    </submittedName>
</protein>
<name>S2IZI9_MUCC1</name>
<evidence type="ECO:0000313" key="4">
    <source>
        <dbReference type="Proteomes" id="UP000014254"/>
    </source>
</evidence>
<dbReference type="SUPFAM" id="SSF56672">
    <property type="entry name" value="DNA/RNA polymerases"/>
    <property type="match status" value="1"/>
</dbReference>
<dbReference type="Proteomes" id="UP000014254">
    <property type="component" value="Unassembled WGS sequence"/>
</dbReference>
<dbReference type="VEuPathDB" id="FungiDB:HMPREF1544_10565"/>
<proteinExistence type="predicted"/>
<dbReference type="eggNOG" id="ENOG502RUPX">
    <property type="taxonomic scope" value="Eukaryota"/>
</dbReference>
<sequence>MSSLEQQLSAMQQQIAALQAQLVEVVNTSSPMQSADDDTAPPPLHSFGTRPHYDWTPSDTLRELMGLDIPLHNSNPVFDSERKAIIEAYPPMAHHFLDYKAPATIPTAEQFMNRGQKLEDSSLKQLQYLLSAAFCPLDILIHEMFTYENSNPNLERYSAIMRDTRRLLLHVCAIMMTQHRNNIALRAVDPSFSMKPALETNYTLPLDEFQQTLIQQTAARKATREATTINRRQRRHFPSGTSATSNTVARSSDQTFFRPGPPSQQDGFSTNYNSNNYNRNNNNNIRPSMRLSQQQGYKIQSHTPPTTTNPTAIHPLSRDQIPLIDQTIQELLDKQAIGRVPPEEVHRVPGFYSSMFVIPKKDGGFRQVFNIKELN</sequence>
<evidence type="ECO:0000256" key="2">
    <source>
        <dbReference type="SAM" id="MobiDB-lite"/>
    </source>
</evidence>
<accession>S2IZI9</accession>
<evidence type="ECO:0000256" key="1">
    <source>
        <dbReference type="SAM" id="Coils"/>
    </source>
</evidence>
<keyword evidence="1" id="KW-0175">Coiled coil</keyword>
<feature type="coiled-coil region" evidence="1">
    <location>
        <begin position="1"/>
        <end position="28"/>
    </location>
</feature>
<keyword evidence="4" id="KW-1185">Reference proteome</keyword>
<dbReference type="OMA" id="EATTINR"/>
<dbReference type="InParanoid" id="S2IZI9"/>
<feature type="compositionally biased region" description="Polar residues" evidence="2">
    <location>
        <begin position="239"/>
        <end position="255"/>
    </location>
</feature>
<feature type="region of interest" description="Disordered" evidence="2">
    <location>
        <begin position="222"/>
        <end position="274"/>
    </location>
</feature>
<dbReference type="EMBL" id="KE124102">
    <property type="protein sequence ID" value="EPB82719.1"/>
    <property type="molecule type" value="Genomic_DNA"/>
</dbReference>
<organism evidence="3 4">
    <name type="scientific">Mucor circinelloides f. circinelloides (strain 1006PhL)</name>
    <name type="common">Mucormycosis agent</name>
    <name type="synonym">Calyptromyces circinelloides</name>
    <dbReference type="NCBI Taxonomy" id="1220926"/>
    <lineage>
        <taxon>Eukaryota</taxon>
        <taxon>Fungi</taxon>
        <taxon>Fungi incertae sedis</taxon>
        <taxon>Mucoromycota</taxon>
        <taxon>Mucoromycotina</taxon>
        <taxon>Mucoromycetes</taxon>
        <taxon>Mucorales</taxon>
        <taxon>Mucorineae</taxon>
        <taxon>Mucoraceae</taxon>
        <taxon>Mucor</taxon>
    </lineage>
</organism>
<feature type="region of interest" description="Disordered" evidence="2">
    <location>
        <begin position="29"/>
        <end position="51"/>
    </location>
</feature>
<dbReference type="OrthoDB" id="2286148at2759"/>
<dbReference type="STRING" id="1220926.S2IZI9"/>
<dbReference type="AlphaFoldDB" id="S2IZI9"/>
<gene>
    <name evidence="3" type="ORF">HMPREF1544_10565</name>
</gene>